<keyword evidence="2" id="KW-1185">Reference proteome</keyword>
<dbReference type="Gene3D" id="3.30.460.10">
    <property type="entry name" value="Beta Polymerase, domain 2"/>
    <property type="match status" value="1"/>
</dbReference>
<protein>
    <submittedName>
        <fullName evidence="1">GrpB family protein</fullName>
    </submittedName>
</protein>
<sequence>MELGVERGTVQIVPYQQGWREAYLREKTLLETLFGKQALVFEHVGSTAVEGLMAKPIIDIAVQVPSIEVVQGFENGLRAMGYRERINRLEGPQRVFGKEHNNWVTHNLHLIQVGYQEWNRKILFRDYLRNHPQVRQEYEELKMRILSLFQAMDGTGGTYNDQKQEFIISVVVKAEQEAKQRT</sequence>
<dbReference type="SUPFAM" id="SSF81301">
    <property type="entry name" value="Nucleotidyltransferase"/>
    <property type="match status" value="1"/>
</dbReference>
<dbReference type="PANTHER" id="PTHR34822:SF1">
    <property type="entry name" value="GRPB FAMILY PROTEIN"/>
    <property type="match status" value="1"/>
</dbReference>
<name>A0ABT8RIL4_9BACT</name>
<dbReference type="PANTHER" id="PTHR34822">
    <property type="entry name" value="GRPB DOMAIN PROTEIN (AFU_ORTHOLOGUE AFUA_1G01530)"/>
    <property type="match status" value="1"/>
</dbReference>
<proteinExistence type="predicted"/>
<accession>A0ABT8RIL4</accession>
<gene>
    <name evidence="1" type="ORF">Q0590_37060</name>
</gene>
<dbReference type="InterPro" id="IPR007344">
    <property type="entry name" value="GrpB/CoaE"/>
</dbReference>
<dbReference type="InterPro" id="IPR043519">
    <property type="entry name" value="NT_sf"/>
</dbReference>
<dbReference type="EMBL" id="JAUKPO010000128">
    <property type="protein sequence ID" value="MDO1451938.1"/>
    <property type="molecule type" value="Genomic_DNA"/>
</dbReference>
<dbReference type="Pfam" id="PF04229">
    <property type="entry name" value="GrpB"/>
    <property type="match status" value="1"/>
</dbReference>
<comment type="caution">
    <text evidence="1">The sequence shown here is derived from an EMBL/GenBank/DDBJ whole genome shotgun (WGS) entry which is preliminary data.</text>
</comment>
<dbReference type="Proteomes" id="UP001168528">
    <property type="component" value="Unassembled WGS sequence"/>
</dbReference>
<evidence type="ECO:0000313" key="1">
    <source>
        <dbReference type="EMBL" id="MDO1451938.1"/>
    </source>
</evidence>
<reference evidence="1" key="1">
    <citation type="submission" date="2023-07" db="EMBL/GenBank/DDBJ databases">
        <title>The genome sequence of Rhodocytophaga aerolata KACC 12507.</title>
        <authorList>
            <person name="Zhang X."/>
        </authorList>
    </citation>
    <scope>NUCLEOTIDE SEQUENCE</scope>
    <source>
        <strain evidence="1">KACC 12507</strain>
    </source>
</reference>
<organism evidence="1 2">
    <name type="scientific">Rhodocytophaga aerolata</name>
    <dbReference type="NCBI Taxonomy" id="455078"/>
    <lineage>
        <taxon>Bacteria</taxon>
        <taxon>Pseudomonadati</taxon>
        <taxon>Bacteroidota</taxon>
        <taxon>Cytophagia</taxon>
        <taxon>Cytophagales</taxon>
        <taxon>Rhodocytophagaceae</taxon>
        <taxon>Rhodocytophaga</taxon>
    </lineage>
</organism>
<evidence type="ECO:0000313" key="2">
    <source>
        <dbReference type="Proteomes" id="UP001168528"/>
    </source>
</evidence>
<dbReference type="RefSeq" id="WP_302042732.1">
    <property type="nucleotide sequence ID" value="NZ_JAUKPO010000128.1"/>
</dbReference>